<dbReference type="PANTHER" id="PTHR24264">
    <property type="entry name" value="TRYPSIN-RELATED"/>
    <property type="match status" value="1"/>
</dbReference>
<keyword evidence="1" id="KW-0645">Protease</keyword>
<dbReference type="PROSITE" id="PS00135">
    <property type="entry name" value="TRYPSIN_SER"/>
    <property type="match status" value="1"/>
</dbReference>
<dbReference type="InterPro" id="IPR050127">
    <property type="entry name" value="Serine_Proteases_S1"/>
</dbReference>
<evidence type="ECO:0000256" key="3">
    <source>
        <dbReference type="ARBA" id="ARBA00022825"/>
    </source>
</evidence>
<dbReference type="EMBL" id="MU827447">
    <property type="protein sequence ID" value="KAJ7348785.1"/>
    <property type="molecule type" value="Genomic_DNA"/>
</dbReference>
<evidence type="ECO:0000313" key="6">
    <source>
        <dbReference type="EMBL" id="KAJ7348785.1"/>
    </source>
</evidence>
<protein>
    <recommendedName>
        <fullName evidence="5">Peptidase S1 domain-containing protein</fullName>
    </recommendedName>
</protein>
<dbReference type="PANTHER" id="PTHR24264:SF54">
    <property type="entry name" value="PEPTIDASE S1 DOMAIN-CONTAINING PROTEIN"/>
    <property type="match status" value="1"/>
</dbReference>
<feature type="compositionally biased region" description="Polar residues" evidence="4">
    <location>
        <begin position="1"/>
        <end position="12"/>
    </location>
</feature>
<accession>A0A9W9YKG4</accession>
<dbReference type="GO" id="GO:0005615">
    <property type="term" value="C:extracellular space"/>
    <property type="evidence" value="ECO:0007669"/>
    <property type="project" value="TreeGrafter"/>
</dbReference>
<dbReference type="PROSITE" id="PS50240">
    <property type="entry name" value="TRYPSIN_DOM"/>
    <property type="match status" value="1"/>
</dbReference>
<dbReference type="InterPro" id="IPR033116">
    <property type="entry name" value="TRYPSIN_SER"/>
</dbReference>
<feature type="domain" description="Peptidase S1" evidence="5">
    <location>
        <begin position="1"/>
        <end position="71"/>
    </location>
</feature>
<evidence type="ECO:0000259" key="5">
    <source>
        <dbReference type="PROSITE" id="PS50240"/>
    </source>
</evidence>
<dbReference type="Gene3D" id="2.40.10.10">
    <property type="entry name" value="Trypsin-like serine proteases"/>
    <property type="match status" value="1"/>
</dbReference>
<evidence type="ECO:0000313" key="7">
    <source>
        <dbReference type="Proteomes" id="UP001163046"/>
    </source>
</evidence>
<organism evidence="6 7">
    <name type="scientific">Desmophyllum pertusum</name>
    <dbReference type="NCBI Taxonomy" id="174260"/>
    <lineage>
        <taxon>Eukaryota</taxon>
        <taxon>Metazoa</taxon>
        <taxon>Cnidaria</taxon>
        <taxon>Anthozoa</taxon>
        <taxon>Hexacorallia</taxon>
        <taxon>Scleractinia</taxon>
        <taxon>Caryophylliina</taxon>
        <taxon>Caryophylliidae</taxon>
        <taxon>Desmophyllum</taxon>
    </lineage>
</organism>
<dbReference type="OrthoDB" id="6755574at2759"/>
<feature type="region of interest" description="Disordered" evidence="4">
    <location>
        <begin position="1"/>
        <end position="24"/>
    </location>
</feature>
<dbReference type="GO" id="GO:0004252">
    <property type="term" value="F:serine-type endopeptidase activity"/>
    <property type="evidence" value="ECO:0007669"/>
    <property type="project" value="InterPro"/>
</dbReference>
<name>A0A9W9YKG4_9CNID</name>
<proteinExistence type="predicted"/>
<dbReference type="InterPro" id="IPR001254">
    <property type="entry name" value="Trypsin_dom"/>
</dbReference>
<dbReference type="InterPro" id="IPR009003">
    <property type="entry name" value="Peptidase_S1_PA"/>
</dbReference>
<sequence>ASNSEFLTTTKTAGHGTCRGDSGGPVVHEENGKWYLEGVHSWGRPTCAQAGYYDGQADVRAVLQWIKDTIANN</sequence>
<comment type="caution">
    <text evidence="6">The sequence shown here is derived from an EMBL/GenBank/DDBJ whole genome shotgun (WGS) entry which is preliminary data.</text>
</comment>
<keyword evidence="2" id="KW-0378">Hydrolase</keyword>
<feature type="non-terminal residue" evidence="6">
    <location>
        <position position="1"/>
    </location>
</feature>
<keyword evidence="7" id="KW-1185">Reference proteome</keyword>
<gene>
    <name evidence="6" type="ORF">OS493_039041</name>
</gene>
<dbReference type="AlphaFoldDB" id="A0A9W9YKG4"/>
<keyword evidence="3" id="KW-0720">Serine protease</keyword>
<dbReference type="InterPro" id="IPR043504">
    <property type="entry name" value="Peptidase_S1_PA_chymotrypsin"/>
</dbReference>
<dbReference type="Proteomes" id="UP001163046">
    <property type="component" value="Unassembled WGS sequence"/>
</dbReference>
<dbReference type="SUPFAM" id="SSF50494">
    <property type="entry name" value="Trypsin-like serine proteases"/>
    <property type="match status" value="1"/>
</dbReference>
<dbReference type="GO" id="GO:0006508">
    <property type="term" value="P:proteolysis"/>
    <property type="evidence" value="ECO:0007669"/>
    <property type="project" value="UniProtKB-KW"/>
</dbReference>
<dbReference type="Pfam" id="PF00089">
    <property type="entry name" value="Trypsin"/>
    <property type="match status" value="1"/>
</dbReference>
<evidence type="ECO:0000256" key="2">
    <source>
        <dbReference type="ARBA" id="ARBA00022801"/>
    </source>
</evidence>
<reference evidence="6" key="1">
    <citation type="submission" date="2023-01" db="EMBL/GenBank/DDBJ databases">
        <title>Genome assembly of the deep-sea coral Lophelia pertusa.</title>
        <authorList>
            <person name="Herrera S."/>
            <person name="Cordes E."/>
        </authorList>
    </citation>
    <scope>NUCLEOTIDE SEQUENCE</scope>
    <source>
        <strain evidence="6">USNM1676648</strain>
        <tissue evidence="6">Polyp</tissue>
    </source>
</reference>
<evidence type="ECO:0000256" key="4">
    <source>
        <dbReference type="SAM" id="MobiDB-lite"/>
    </source>
</evidence>
<evidence type="ECO:0000256" key="1">
    <source>
        <dbReference type="ARBA" id="ARBA00022670"/>
    </source>
</evidence>